<sequence length="161" mass="18998">MQDLPSISPRTRRAILDRFRISYLRLVLLFSAPIILAIAWHWHRPRYGNNGFPYTYSIPILIFASILINAISFYFQGNYLRSLLQRTDIASEFRVISFTFRFYFYNLAAAIGLSIASFYPLLITLFFFWIYPVIFWLVPYHLAIGFLLGRGILEDLNRQIQ</sequence>
<keyword evidence="1" id="KW-1133">Transmembrane helix</keyword>
<feature type="transmembrane region" description="Helical" evidence="1">
    <location>
        <begin position="128"/>
        <end position="149"/>
    </location>
</feature>
<dbReference type="RefSeq" id="WP_332865462.1">
    <property type="nucleotide sequence ID" value="NZ_JBAFSM010000022.1"/>
</dbReference>
<gene>
    <name evidence="2" type="ORF">V0288_12695</name>
</gene>
<keyword evidence="1" id="KW-0472">Membrane</keyword>
<comment type="caution">
    <text evidence="2">The sequence shown here is derived from an EMBL/GenBank/DDBJ whole genome shotgun (WGS) entry which is preliminary data.</text>
</comment>
<feature type="transmembrane region" description="Helical" evidence="1">
    <location>
        <begin position="21"/>
        <end position="42"/>
    </location>
</feature>
<evidence type="ECO:0000313" key="2">
    <source>
        <dbReference type="EMBL" id="MEG3437979.1"/>
    </source>
</evidence>
<evidence type="ECO:0000313" key="3">
    <source>
        <dbReference type="Proteomes" id="UP001328733"/>
    </source>
</evidence>
<keyword evidence="1" id="KW-0812">Transmembrane</keyword>
<organism evidence="2 3">
    <name type="scientific">Pannus brasiliensis CCIBt3594</name>
    <dbReference type="NCBI Taxonomy" id="1427578"/>
    <lineage>
        <taxon>Bacteria</taxon>
        <taxon>Bacillati</taxon>
        <taxon>Cyanobacteriota</taxon>
        <taxon>Cyanophyceae</taxon>
        <taxon>Oscillatoriophycideae</taxon>
        <taxon>Chroococcales</taxon>
        <taxon>Microcystaceae</taxon>
        <taxon>Pannus</taxon>
    </lineage>
</organism>
<protein>
    <submittedName>
        <fullName evidence="2">Uncharacterized protein</fullName>
    </submittedName>
</protein>
<dbReference type="AlphaFoldDB" id="A0AAW9QY21"/>
<proteinExistence type="predicted"/>
<name>A0AAW9QY21_9CHRO</name>
<feature type="transmembrane region" description="Helical" evidence="1">
    <location>
        <begin position="102"/>
        <end position="122"/>
    </location>
</feature>
<dbReference type="EMBL" id="JBAFSM010000022">
    <property type="protein sequence ID" value="MEG3437979.1"/>
    <property type="molecule type" value="Genomic_DNA"/>
</dbReference>
<dbReference type="Proteomes" id="UP001328733">
    <property type="component" value="Unassembled WGS sequence"/>
</dbReference>
<accession>A0AAW9QY21</accession>
<evidence type="ECO:0000256" key="1">
    <source>
        <dbReference type="SAM" id="Phobius"/>
    </source>
</evidence>
<feature type="transmembrane region" description="Helical" evidence="1">
    <location>
        <begin position="54"/>
        <end position="75"/>
    </location>
</feature>
<keyword evidence="3" id="KW-1185">Reference proteome</keyword>
<reference evidence="2 3" key="1">
    <citation type="submission" date="2024-01" db="EMBL/GenBank/DDBJ databases">
        <title>Genomic insights into the taxonomy and metabolism of the cyanobacterium Pannus brasiliensis CCIBt3594.</title>
        <authorList>
            <person name="Machado M."/>
            <person name="Botero N.B."/>
            <person name="Andreote A.P.D."/>
            <person name="Feitosa A.M.T."/>
            <person name="Popin R."/>
            <person name="Sivonen K."/>
            <person name="Fiore M.F."/>
        </authorList>
    </citation>
    <scope>NUCLEOTIDE SEQUENCE [LARGE SCALE GENOMIC DNA]</scope>
    <source>
        <strain evidence="2 3">CCIBt3594</strain>
    </source>
</reference>